<organism evidence="3 4">
    <name type="scientific">Delitschia confertaspora ATCC 74209</name>
    <dbReference type="NCBI Taxonomy" id="1513339"/>
    <lineage>
        <taxon>Eukaryota</taxon>
        <taxon>Fungi</taxon>
        <taxon>Dikarya</taxon>
        <taxon>Ascomycota</taxon>
        <taxon>Pezizomycotina</taxon>
        <taxon>Dothideomycetes</taxon>
        <taxon>Pleosporomycetidae</taxon>
        <taxon>Pleosporales</taxon>
        <taxon>Delitschiaceae</taxon>
        <taxon>Delitschia</taxon>
    </lineage>
</organism>
<evidence type="ECO:0000256" key="1">
    <source>
        <dbReference type="SAM" id="MobiDB-lite"/>
    </source>
</evidence>
<gene>
    <name evidence="3" type="ORF">GQ43DRAFT_421270</name>
</gene>
<dbReference type="PANTHER" id="PTHR13016">
    <property type="entry name" value="AMMECR1 HOMOLOG"/>
    <property type="match status" value="1"/>
</dbReference>
<evidence type="ECO:0000259" key="2">
    <source>
        <dbReference type="PROSITE" id="PS51112"/>
    </source>
</evidence>
<dbReference type="InterPro" id="IPR036071">
    <property type="entry name" value="AMMECR1_dom_sf"/>
</dbReference>
<dbReference type="InterPro" id="IPR027485">
    <property type="entry name" value="AMMECR1_N"/>
</dbReference>
<dbReference type="AlphaFoldDB" id="A0A9P4JGH9"/>
<evidence type="ECO:0000313" key="3">
    <source>
        <dbReference type="EMBL" id="KAF2198976.1"/>
    </source>
</evidence>
<feature type="region of interest" description="Disordered" evidence="1">
    <location>
        <begin position="37"/>
        <end position="131"/>
    </location>
</feature>
<sequence>MATQAHCAYCFEVLSASLQKRKPLSLFEVGRLWKEYNDEPEDSQPTTIANGNEDEEVEDSDTEDAQDEDLAPRPAAISRLLAPSPSTTSSSSVSSGSTPNGLSEVSSATSKSSSRSSLPSPALKPKYSEKAQGEALGRHPLFITWNITTRSGNKNLRGCIGTFEPQELVDGLTSYALTAAFDDSRFAPISLRELPNLECGVTLLTNFEPVSDPMDWEIGIHGLRISFTYHYRRYGATYLPDVAREQGWTREETMVSLMRKAGWSGRSADWRKVGELEVIRYQGKKVNLSYGEWQEWRGWVEEQDE</sequence>
<dbReference type="PANTHER" id="PTHR13016:SF0">
    <property type="entry name" value="AMME SYNDROME CANDIDATE GENE 1 PROTEIN"/>
    <property type="match status" value="1"/>
</dbReference>
<dbReference type="EMBL" id="ML994104">
    <property type="protein sequence ID" value="KAF2198976.1"/>
    <property type="molecule type" value="Genomic_DNA"/>
</dbReference>
<keyword evidence="4" id="KW-1185">Reference proteome</keyword>
<dbReference type="SUPFAM" id="SSF143447">
    <property type="entry name" value="AMMECR1-like"/>
    <property type="match status" value="1"/>
</dbReference>
<comment type="caution">
    <text evidence="3">The sequence shown here is derived from an EMBL/GenBank/DDBJ whole genome shotgun (WGS) entry which is preliminary data.</text>
</comment>
<proteinExistence type="predicted"/>
<dbReference type="Gene3D" id="3.30.700.20">
    <property type="entry name" value="Hypothetical protein ph0010, domain 1"/>
    <property type="match status" value="1"/>
</dbReference>
<feature type="compositionally biased region" description="Acidic residues" evidence="1">
    <location>
        <begin position="52"/>
        <end position="69"/>
    </location>
</feature>
<protein>
    <recommendedName>
        <fullName evidence="2">AMMECR1 domain-containing protein</fullName>
    </recommendedName>
</protein>
<reference evidence="3" key="1">
    <citation type="journal article" date="2020" name="Stud. Mycol.">
        <title>101 Dothideomycetes genomes: a test case for predicting lifestyles and emergence of pathogens.</title>
        <authorList>
            <person name="Haridas S."/>
            <person name="Albert R."/>
            <person name="Binder M."/>
            <person name="Bloem J."/>
            <person name="Labutti K."/>
            <person name="Salamov A."/>
            <person name="Andreopoulos B."/>
            <person name="Baker S."/>
            <person name="Barry K."/>
            <person name="Bills G."/>
            <person name="Bluhm B."/>
            <person name="Cannon C."/>
            <person name="Castanera R."/>
            <person name="Culley D."/>
            <person name="Daum C."/>
            <person name="Ezra D."/>
            <person name="Gonzalez J."/>
            <person name="Henrissat B."/>
            <person name="Kuo A."/>
            <person name="Liang C."/>
            <person name="Lipzen A."/>
            <person name="Lutzoni F."/>
            <person name="Magnuson J."/>
            <person name="Mondo S."/>
            <person name="Nolan M."/>
            <person name="Ohm R."/>
            <person name="Pangilinan J."/>
            <person name="Park H.-J."/>
            <person name="Ramirez L."/>
            <person name="Alfaro M."/>
            <person name="Sun H."/>
            <person name="Tritt A."/>
            <person name="Yoshinaga Y."/>
            <person name="Zwiers L.-H."/>
            <person name="Turgeon B."/>
            <person name="Goodwin S."/>
            <person name="Spatafora J."/>
            <person name="Crous P."/>
            <person name="Grigoriev I."/>
        </authorList>
    </citation>
    <scope>NUCLEOTIDE SEQUENCE</scope>
    <source>
        <strain evidence="3">ATCC 74209</strain>
    </source>
</reference>
<dbReference type="Pfam" id="PF01871">
    <property type="entry name" value="AMMECR1"/>
    <property type="match status" value="1"/>
</dbReference>
<feature type="compositionally biased region" description="Low complexity" evidence="1">
    <location>
        <begin position="83"/>
        <end position="125"/>
    </location>
</feature>
<evidence type="ECO:0000313" key="4">
    <source>
        <dbReference type="Proteomes" id="UP000799536"/>
    </source>
</evidence>
<dbReference type="Proteomes" id="UP000799536">
    <property type="component" value="Unassembled WGS sequence"/>
</dbReference>
<dbReference type="InterPro" id="IPR002733">
    <property type="entry name" value="AMMECR1_domain"/>
</dbReference>
<dbReference type="InterPro" id="IPR023473">
    <property type="entry name" value="AMMECR1"/>
</dbReference>
<dbReference type="NCBIfam" id="TIGR00296">
    <property type="entry name" value="TIGR00296 family protein"/>
    <property type="match status" value="1"/>
</dbReference>
<dbReference type="PROSITE" id="PS51112">
    <property type="entry name" value="AMMECR1"/>
    <property type="match status" value="1"/>
</dbReference>
<dbReference type="OrthoDB" id="24630at2759"/>
<name>A0A9P4JGH9_9PLEO</name>
<accession>A0A9P4JGH9</accession>
<feature type="domain" description="AMMECR1" evidence="2">
    <location>
        <begin position="99"/>
        <end position="297"/>
    </location>
</feature>